<reference evidence="15" key="1">
    <citation type="submission" date="2020-01" db="EMBL/GenBank/DDBJ databases">
        <title>Draft genome sequence of the Termite Coptotermes fromosanus.</title>
        <authorList>
            <person name="Itakura S."/>
            <person name="Yosikawa Y."/>
            <person name="Umezawa K."/>
        </authorList>
    </citation>
    <scope>NUCLEOTIDE SEQUENCE [LARGE SCALE GENOMIC DNA]</scope>
</reference>
<dbReference type="SUPFAM" id="SSF54695">
    <property type="entry name" value="POZ domain"/>
    <property type="match status" value="1"/>
</dbReference>
<keyword evidence="5" id="KW-0832">Ubl conjugation</keyword>
<feature type="region of interest" description="Disordered" evidence="11">
    <location>
        <begin position="341"/>
        <end position="360"/>
    </location>
</feature>
<comment type="caution">
    <text evidence="14">The sequence shown here is derived from an EMBL/GenBank/DDBJ whole genome shotgun (WGS) entry which is preliminary data.</text>
</comment>
<evidence type="ECO:0000256" key="1">
    <source>
        <dbReference type="ARBA" id="ARBA00004123"/>
    </source>
</evidence>
<feature type="domain" description="BTB" evidence="12">
    <location>
        <begin position="37"/>
        <end position="90"/>
    </location>
</feature>
<feature type="region of interest" description="Disordered" evidence="11">
    <location>
        <begin position="143"/>
        <end position="162"/>
    </location>
</feature>
<dbReference type="PANTHER" id="PTHR23110:SF111">
    <property type="entry name" value="LONGITUDINALS LACKING PROTEIN, ISOFORMS F_I_K_T"/>
    <property type="match status" value="1"/>
</dbReference>
<dbReference type="InterPro" id="IPR011333">
    <property type="entry name" value="SKP1/BTB/POZ_sf"/>
</dbReference>
<keyword evidence="6" id="KW-0524">Neurogenesis</keyword>
<dbReference type="PROSITE" id="PS50097">
    <property type="entry name" value="BTB"/>
    <property type="match status" value="1"/>
</dbReference>
<evidence type="ECO:0000256" key="6">
    <source>
        <dbReference type="ARBA" id="ARBA00022902"/>
    </source>
</evidence>
<feature type="domain" description="BEN" evidence="13">
    <location>
        <begin position="467"/>
        <end position="575"/>
    </location>
</feature>
<dbReference type="InterPro" id="IPR000210">
    <property type="entry name" value="BTB/POZ_dom"/>
</dbReference>
<dbReference type="InterPro" id="IPR051095">
    <property type="entry name" value="Dros_DevTransReg"/>
</dbReference>
<evidence type="ECO:0008006" key="16">
    <source>
        <dbReference type="Google" id="ProtNLM"/>
    </source>
</evidence>
<keyword evidence="8" id="KW-0804">Transcription</keyword>
<evidence type="ECO:0000256" key="5">
    <source>
        <dbReference type="ARBA" id="ARBA00022843"/>
    </source>
</evidence>
<dbReference type="Gene3D" id="1.10.10.2590">
    <property type="entry name" value="BEN domain"/>
    <property type="match status" value="1"/>
</dbReference>
<keyword evidence="3" id="KW-1017">Isopeptide bond</keyword>
<evidence type="ECO:0000256" key="4">
    <source>
        <dbReference type="ARBA" id="ARBA00022782"/>
    </source>
</evidence>
<dbReference type="AlphaFoldDB" id="A0A6L2Q6G7"/>
<dbReference type="GO" id="GO:0003677">
    <property type="term" value="F:DNA binding"/>
    <property type="evidence" value="ECO:0007669"/>
    <property type="project" value="InterPro"/>
</dbReference>
<dbReference type="Pfam" id="PF00651">
    <property type="entry name" value="BTB"/>
    <property type="match status" value="1"/>
</dbReference>
<dbReference type="GO" id="GO:0016199">
    <property type="term" value="P:axon midline choice point recognition"/>
    <property type="evidence" value="ECO:0007669"/>
    <property type="project" value="UniProtKB-ARBA"/>
</dbReference>
<comment type="function">
    <text evidence="10">Putative transcription factor required for axon growth and guidance in the central and peripheral nervous systems. Repels CNS axons away from the midline by promoting the expression of the midline repellent sli and its receptor robo.</text>
</comment>
<dbReference type="OrthoDB" id="8186171at2759"/>
<dbReference type="PROSITE" id="PS51457">
    <property type="entry name" value="BEN"/>
    <property type="match status" value="1"/>
</dbReference>
<evidence type="ECO:0000256" key="9">
    <source>
        <dbReference type="ARBA" id="ARBA00023242"/>
    </source>
</evidence>
<comment type="subcellular location">
    <subcellularLocation>
        <location evidence="1">Nucleus</location>
    </subcellularLocation>
</comment>
<evidence type="ECO:0000256" key="10">
    <source>
        <dbReference type="ARBA" id="ARBA00037382"/>
    </source>
</evidence>
<evidence type="ECO:0000256" key="11">
    <source>
        <dbReference type="SAM" id="MobiDB-lite"/>
    </source>
</evidence>
<dbReference type="Pfam" id="PF10523">
    <property type="entry name" value="BEN"/>
    <property type="match status" value="1"/>
</dbReference>
<proteinExistence type="predicted"/>
<dbReference type="GO" id="GO:0006357">
    <property type="term" value="P:regulation of transcription by RNA polymerase II"/>
    <property type="evidence" value="ECO:0007669"/>
    <property type="project" value="TreeGrafter"/>
</dbReference>
<dbReference type="CDD" id="cd18315">
    <property type="entry name" value="BTB_POZ_BAB-like"/>
    <property type="match status" value="1"/>
</dbReference>
<dbReference type="GO" id="GO:0035167">
    <property type="term" value="P:larval lymph gland hemopoiesis"/>
    <property type="evidence" value="ECO:0007669"/>
    <property type="project" value="UniProtKB-ARBA"/>
</dbReference>
<dbReference type="GO" id="GO:0045476">
    <property type="term" value="P:nurse cell apoptotic process"/>
    <property type="evidence" value="ECO:0007669"/>
    <property type="project" value="UniProtKB-ARBA"/>
</dbReference>
<dbReference type="GO" id="GO:0005634">
    <property type="term" value="C:nucleus"/>
    <property type="evidence" value="ECO:0007669"/>
    <property type="project" value="UniProtKB-SubCell"/>
</dbReference>
<evidence type="ECO:0000313" key="15">
    <source>
        <dbReference type="Proteomes" id="UP000502823"/>
    </source>
</evidence>
<dbReference type="GO" id="GO:0045467">
    <property type="term" value="P:R7 cell development"/>
    <property type="evidence" value="ECO:0007669"/>
    <property type="project" value="UniProtKB-ARBA"/>
</dbReference>
<keyword evidence="7" id="KW-0805">Transcription regulation</keyword>
<protein>
    <recommendedName>
        <fullName evidence="16">BTB domain-containing protein</fullName>
    </recommendedName>
</protein>
<dbReference type="InParanoid" id="A0A6L2Q6G7"/>
<sequence>MEDDSSYNKLQLCLTWNSFTDNIINSLESSYGDGDFVDVTLACEGESIRAHKLVLSACSHYLKRLLKDVGVAELKDLLVYMYHGEVRVEQDRIAKLLHTAQILEIRGLRDINQRLDQELDSGMNETNDLMATVAEGAQIQGATTGEHNGNQKNNADSNTVSVQGKSVSITGTKRTAEHARSILKSSLGRKPRPIPMLQCIQPSGRMDSNAVVAMSVDRDEDEGGGDASNVSYLVPDHTVFLDDVRVKEETQDVSEQFEDFATNQSSTLDENSSDTDQRDFSSSYANPSMILTLGGGSSGGDLQAAQMLKRVATRASSNEGMSAGKDTPSLGNILRNSSVADQAGSVTKTQEDPRSDEVTVSLMNTRSQRWKMSPDPTAQSSSMLETGTQTQSVGLKPWEVLKLCNRNDDRQHAPLSSDLSSVKSHENVTQSMDMDMLQFLRKDSFQHSSDRQTYRSSKQTAAVAFVRPGEYVRKEGKTTPKVQAIEHMLNITPQLRLQMLMCREYKKYTNILLVAMFGRDMLATHSLNGTGTSKPRLDIQKVNHIIDAVMAKFGVDQNHVKEAIRIKLNNEDKLRKRLTQKLPTGVGGL</sequence>
<keyword evidence="15" id="KW-1185">Reference proteome</keyword>
<evidence type="ECO:0000313" key="14">
    <source>
        <dbReference type="EMBL" id="GFG40533.1"/>
    </source>
</evidence>
<dbReference type="InterPro" id="IPR018379">
    <property type="entry name" value="BEN_domain"/>
</dbReference>
<dbReference type="FunCoup" id="A0A6L2Q6G7">
    <property type="interactions" value="138"/>
</dbReference>
<dbReference type="Gene3D" id="3.30.710.10">
    <property type="entry name" value="Potassium Channel Kv1.1, Chain A"/>
    <property type="match status" value="1"/>
</dbReference>
<dbReference type="GO" id="GO:0008406">
    <property type="term" value="P:gonad development"/>
    <property type="evidence" value="ECO:0007669"/>
    <property type="project" value="UniProtKB-ARBA"/>
</dbReference>
<evidence type="ECO:0000256" key="7">
    <source>
        <dbReference type="ARBA" id="ARBA00023015"/>
    </source>
</evidence>
<dbReference type="PANTHER" id="PTHR23110">
    <property type="entry name" value="BTB DOMAIN TRANSCRIPTION FACTOR"/>
    <property type="match status" value="1"/>
</dbReference>
<dbReference type="GO" id="GO:0048813">
    <property type="term" value="P:dendrite morphogenesis"/>
    <property type="evidence" value="ECO:0007669"/>
    <property type="project" value="UniProtKB-ARBA"/>
</dbReference>
<accession>A0A6L2Q6G7</accession>
<keyword evidence="2" id="KW-0217">Developmental protein</keyword>
<dbReference type="EMBL" id="BLKM01002270">
    <property type="protein sequence ID" value="GFG40533.1"/>
    <property type="molecule type" value="Genomic_DNA"/>
</dbReference>
<keyword evidence="4" id="KW-0221">Differentiation</keyword>
<dbReference type="GO" id="GO:0007526">
    <property type="term" value="P:larval somatic muscle development"/>
    <property type="evidence" value="ECO:0007669"/>
    <property type="project" value="UniProtKB-ARBA"/>
</dbReference>
<feature type="compositionally biased region" description="Polar residues" evidence="11">
    <location>
        <begin position="261"/>
        <end position="270"/>
    </location>
</feature>
<organism evidence="14 15">
    <name type="scientific">Coptotermes formosanus</name>
    <name type="common">Formosan subterranean termite</name>
    <dbReference type="NCBI Taxonomy" id="36987"/>
    <lineage>
        <taxon>Eukaryota</taxon>
        <taxon>Metazoa</taxon>
        <taxon>Ecdysozoa</taxon>
        <taxon>Arthropoda</taxon>
        <taxon>Hexapoda</taxon>
        <taxon>Insecta</taxon>
        <taxon>Pterygota</taxon>
        <taxon>Neoptera</taxon>
        <taxon>Polyneoptera</taxon>
        <taxon>Dictyoptera</taxon>
        <taxon>Blattodea</taxon>
        <taxon>Blattoidea</taxon>
        <taxon>Termitoidae</taxon>
        <taxon>Rhinotermitidae</taxon>
        <taxon>Coptotermes</taxon>
    </lineage>
</organism>
<keyword evidence="9" id="KW-0539">Nucleus</keyword>
<evidence type="ECO:0000256" key="8">
    <source>
        <dbReference type="ARBA" id="ARBA00023163"/>
    </source>
</evidence>
<dbReference type="GO" id="GO:0007464">
    <property type="term" value="P:R3/R4 cell fate commitment"/>
    <property type="evidence" value="ECO:0007669"/>
    <property type="project" value="UniProtKB-ARBA"/>
</dbReference>
<dbReference type="Proteomes" id="UP000502823">
    <property type="component" value="Unassembled WGS sequence"/>
</dbReference>
<dbReference type="SMART" id="SM00225">
    <property type="entry name" value="BTB"/>
    <property type="match status" value="1"/>
</dbReference>
<evidence type="ECO:0000256" key="2">
    <source>
        <dbReference type="ARBA" id="ARBA00022473"/>
    </source>
</evidence>
<name>A0A6L2Q6G7_COPFO</name>
<evidence type="ECO:0000256" key="3">
    <source>
        <dbReference type="ARBA" id="ARBA00022499"/>
    </source>
</evidence>
<gene>
    <name evidence="14" type="ORF">Cfor_06399</name>
</gene>
<evidence type="ECO:0000259" key="12">
    <source>
        <dbReference type="PROSITE" id="PS50097"/>
    </source>
</evidence>
<evidence type="ECO:0000259" key="13">
    <source>
        <dbReference type="PROSITE" id="PS51457"/>
    </source>
</evidence>
<feature type="region of interest" description="Disordered" evidence="11">
    <location>
        <begin position="251"/>
        <end position="283"/>
    </location>
</feature>